<dbReference type="InterPro" id="IPR017853">
    <property type="entry name" value="GH"/>
</dbReference>
<comment type="caution">
    <text evidence="3">The sequence shown here is derived from an EMBL/GenBank/DDBJ whole genome shotgun (WGS) entry which is preliminary data.</text>
</comment>
<dbReference type="Gene3D" id="3.20.20.80">
    <property type="entry name" value="Glycosidases"/>
    <property type="match status" value="2"/>
</dbReference>
<keyword evidence="1" id="KW-0472">Membrane</keyword>
<dbReference type="SUPFAM" id="SSF51445">
    <property type="entry name" value="(Trans)glycosidases"/>
    <property type="match status" value="1"/>
</dbReference>
<proteinExistence type="predicted"/>
<keyword evidence="1" id="KW-0812">Transmembrane</keyword>
<evidence type="ECO:0000256" key="1">
    <source>
        <dbReference type="SAM" id="Phobius"/>
    </source>
</evidence>
<evidence type="ECO:0000313" key="4">
    <source>
        <dbReference type="Proteomes" id="UP000285301"/>
    </source>
</evidence>
<evidence type="ECO:0000313" key="3">
    <source>
        <dbReference type="EMBL" id="RWS11034.1"/>
    </source>
</evidence>
<reference evidence="3 4" key="1">
    <citation type="journal article" date="2018" name="Gigascience">
        <title>Genomes of trombidid mites reveal novel predicted allergens and laterally-transferred genes associated with secondary metabolism.</title>
        <authorList>
            <person name="Dong X."/>
            <person name="Chaisiri K."/>
            <person name="Xia D."/>
            <person name="Armstrong S.D."/>
            <person name="Fang Y."/>
            <person name="Donnelly M.J."/>
            <person name="Kadowaki T."/>
            <person name="McGarry J.W."/>
            <person name="Darby A.C."/>
            <person name="Makepeace B.L."/>
        </authorList>
    </citation>
    <scope>NUCLEOTIDE SEQUENCE [LARGE SCALE GENOMIC DNA]</scope>
    <source>
        <strain evidence="3">UoL-WK</strain>
    </source>
</reference>
<gene>
    <name evidence="3" type="ORF">B4U79_15154</name>
</gene>
<dbReference type="OrthoDB" id="1740265at2759"/>
<protein>
    <submittedName>
        <fullName evidence="3">Maltase A2-like protein</fullName>
    </submittedName>
</protein>
<dbReference type="InterPro" id="IPR006047">
    <property type="entry name" value="GH13_cat_dom"/>
</dbReference>
<evidence type="ECO:0000259" key="2">
    <source>
        <dbReference type="SMART" id="SM00642"/>
    </source>
</evidence>
<name>A0A3S3S9F8_9ACAR</name>
<dbReference type="GO" id="GO:0005975">
    <property type="term" value="P:carbohydrate metabolic process"/>
    <property type="evidence" value="ECO:0007669"/>
    <property type="project" value="InterPro"/>
</dbReference>
<keyword evidence="4" id="KW-1185">Reference proteome</keyword>
<dbReference type="SMART" id="SM00642">
    <property type="entry name" value="Aamy"/>
    <property type="match status" value="1"/>
</dbReference>
<sequence>MNRNKAELFVDTDLNYVPFIETPDAYGANKADINYFENEDTQTCLVAYVDESGGIYNPHVNCTSSKSSSTESDVYSCTRLLDNNCSDNHVAVTDATTNATIAEMALKLGHSLSQDYDARMALNNADCDYDVWTKIQNSMTNSLRRNYLKKTQCEKKRGFISRCLRGITNNKLSQLLLLTIVVCAFVILVIAVLTVKSYHFSRIVKSDANDDASDQYTNNNREEEWWKSGIFYEIFTASFKDTNSDGFGDIDGIKQKLPYLKELGVNVLRLNSIFSALDYPYQYEHVIDFVNVDPHIGTLNSFKSLVREIHKQGMYIVLDINPTVTSDQHPWAAHWLLNSTGKYRYFFVDNKHITAESTSSTAVDRKTSEMEETHLSFGGHLYLNWSHASVVRNMLECMRFWVRTGIDGFFLRNLEQIKIDDQFPEALFQILDNIRDVLNDQIANNVASEKSYRSGRKRILIASRRSLQSLSQRIQMQLTTKYFTTNKNKSKNVARNGSQLFEDHSSENDHYNNKDVFSHFDLVDTLLEINLNKTENIREQVNSVFLNNHNSDFWVLWSVGTSTTSRLASRIGSDYIAAAAFLLTMLPGSINILYGDEIGLKDSVDPVTNKEYRGGQLCPMPWSPAPNAEFSTENSTLWMPLNSNFVKNNVKRQSESVSHSIRAKPSLLDLFNRFCLIHTPKLITAVKEAIDEMAHP</sequence>
<dbReference type="Pfam" id="PF00128">
    <property type="entry name" value="Alpha-amylase"/>
    <property type="match status" value="1"/>
</dbReference>
<dbReference type="Proteomes" id="UP000285301">
    <property type="component" value="Unassembled WGS sequence"/>
</dbReference>
<dbReference type="EMBL" id="NCKU01001873">
    <property type="protein sequence ID" value="RWS11034.1"/>
    <property type="molecule type" value="Genomic_DNA"/>
</dbReference>
<feature type="non-terminal residue" evidence="3">
    <location>
        <position position="696"/>
    </location>
</feature>
<dbReference type="STRING" id="1965070.A0A3S3S9F8"/>
<dbReference type="PANTHER" id="PTHR10357">
    <property type="entry name" value="ALPHA-AMYLASE FAMILY MEMBER"/>
    <property type="match status" value="1"/>
</dbReference>
<feature type="domain" description="Glycosyl hydrolase family 13 catalytic" evidence="2">
    <location>
        <begin position="233"/>
        <end position="636"/>
    </location>
</feature>
<dbReference type="AlphaFoldDB" id="A0A3S3S9F8"/>
<feature type="transmembrane region" description="Helical" evidence="1">
    <location>
        <begin position="175"/>
        <end position="195"/>
    </location>
</feature>
<keyword evidence="1" id="KW-1133">Transmembrane helix</keyword>
<accession>A0A3S3S9F8</accession>
<dbReference type="PANTHER" id="PTHR10357:SF179">
    <property type="entry name" value="NEUTRAL AND BASIC AMINO ACID TRANSPORT PROTEIN RBAT"/>
    <property type="match status" value="1"/>
</dbReference>
<organism evidence="3 4">
    <name type="scientific">Dinothrombium tinctorium</name>
    <dbReference type="NCBI Taxonomy" id="1965070"/>
    <lineage>
        <taxon>Eukaryota</taxon>
        <taxon>Metazoa</taxon>
        <taxon>Ecdysozoa</taxon>
        <taxon>Arthropoda</taxon>
        <taxon>Chelicerata</taxon>
        <taxon>Arachnida</taxon>
        <taxon>Acari</taxon>
        <taxon>Acariformes</taxon>
        <taxon>Trombidiformes</taxon>
        <taxon>Prostigmata</taxon>
        <taxon>Anystina</taxon>
        <taxon>Parasitengona</taxon>
        <taxon>Trombidioidea</taxon>
        <taxon>Trombidiidae</taxon>
        <taxon>Dinothrombium</taxon>
    </lineage>
</organism>